<organism evidence="4 5">
    <name type="scientific">Helicostylum pulchrum</name>
    <dbReference type="NCBI Taxonomy" id="562976"/>
    <lineage>
        <taxon>Eukaryota</taxon>
        <taxon>Fungi</taxon>
        <taxon>Fungi incertae sedis</taxon>
        <taxon>Mucoromycota</taxon>
        <taxon>Mucoromycotina</taxon>
        <taxon>Mucoromycetes</taxon>
        <taxon>Mucorales</taxon>
        <taxon>Mucorineae</taxon>
        <taxon>Mucoraceae</taxon>
        <taxon>Helicostylum</taxon>
    </lineage>
</organism>
<keyword evidence="3" id="KW-0732">Signal</keyword>
<feature type="transmembrane region" description="Helical" evidence="2">
    <location>
        <begin position="108"/>
        <end position="132"/>
    </location>
</feature>
<keyword evidence="5" id="KW-1185">Reference proteome</keyword>
<feature type="transmembrane region" description="Helical" evidence="2">
    <location>
        <begin position="80"/>
        <end position="102"/>
    </location>
</feature>
<reference evidence="4 5" key="1">
    <citation type="submission" date="2024-04" db="EMBL/GenBank/DDBJ databases">
        <title>genome sequences of Mucor flavus KT1a and Helicostylum pulchrum KT1b strains isolation_sourced from the surface of a dry-aged beef.</title>
        <authorList>
            <person name="Toyotome T."/>
            <person name="Hosono M."/>
            <person name="Torimaru M."/>
            <person name="Fukuda K."/>
            <person name="Mikami N."/>
        </authorList>
    </citation>
    <scope>NUCLEOTIDE SEQUENCE [LARGE SCALE GENOMIC DNA]</scope>
    <source>
        <strain evidence="4 5">KT1b</strain>
    </source>
</reference>
<feature type="transmembrane region" description="Helical" evidence="2">
    <location>
        <begin position="53"/>
        <end position="73"/>
    </location>
</feature>
<accession>A0ABP9XQ34</accession>
<protein>
    <submittedName>
        <fullName evidence="4">Uncharacterized protein</fullName>
    </submittedName>
</protein>
<evidence type="ECO:0000256" key="3">
    <source>
        <dbReference type="SAM" id="SignalP"/>
    </source>
</evidence>
<feature type="transmembrane region" description="Helical" evidence="2">
    <location>
        <begin position="425"/>
        <end position="447"/>
    </location>
</feature>
<evidence type="ECO:0000256" key="2">
    <source>
        <dbReference type="SAM" id="Phobius"/>
    </source>
</evidence>
<dbReference type="InterPro" id="IPR040410">
    <property type="entry name" value="UPF0658_Golgi"/>
</dbReference>
<feature type="transmembrane region" description="Helical" evidence="2">
    <location>
        <begin position="375"/>
        <end position="395"/>
    </location>
</feature>
<sequence length="618" mass="70888">MRLQIALTVVFFLLSIPVIIAAYKSSKEIGWEIYKKIGGSNHLKYLYHDVQRFALILKVDIFFQVFLLIGTTIISQKIEFVVISVALSILLAIGLMFARVAVSRESRWMMAVFLLLQAFLLACDVYCFIGLFQYPLTDIWYIGVVYVSGSIISITFTIYLTVQCQINFGKGLKPFIEWYPFQSQHKDKKEGHNPADSGLRTRRIDERMPIDDDDEDEEQDVGLLNKRDRFYGKNGEISRTSLERVDLVPYQIKVDRHQGLYKLDSIEFNSSSGFPVHKLEAQTLTRSSSLAISVSNESDLSVTTRPPPYSNIDNVISLPQSDRCDPIFETVINEDTAELFGKAIEVLGECIMFIAFEVWRIWLAFDGVLHSNSRTIWASASSSVFSLFLSILMIIESIKWIETDKILESNRFIPEWLEPLKYTNLYLLIGLSCILFFIIPATFYAAVKVAKDFGWDVYKKIGSSITIQEMYITVEWFSLALKIDIYFEFCAFTLFVIYLAAAYQFNVTLDAVFSTSLVMSILPIPCLVFSRYAISKESKIMMILFIIFQLESWYAFTGLYLASIIAAIGTIVLSIMCLLNFNKGLKEFVQWKPFSRNTNQKDTFQRLEDQRVDEPIDD</sequence>
<feature type="signal peptide" evidence="3">
    <location>
        <begin position="1"/>
        <end position="21"/>
    </location>
</feature>
<dbReference type="Proteomes" id="UP001476247">
    <property type="component" value="Unassembled WGS sequence"/>
</dbReference>
<dbReference type="PANTHER" id="PTHR34391:SF1">
    <property type="entry name" value="UPF0658 GOLGI APPARATUS MEMBRANE PROTEIN C1952.10C-RELATED"/>
    <property type="match status" value="1"/>
</dbReference>
<dbReference type="EMBL" id="BAABUJ010000007">
    <property type="protein sequence ID" value="GAA5796909.1"/>
    <property type="molecule type" value="Genomic_DNA"/>
</dbReference>
<gene>
    <name evidence="4" type="ORF">HPULCUR_002287</name>
</gene>
<feature type="transmembrane region" description="Helical" evidence="2">
    <location>
        <begin position="562"/>
        <end position="581"/>
    </location>
</feature>
<feature type="transmembrane region" description="Helical" evidence="2">
    <location>
        <begin position="346"/>
        <end position="363"/>
    </location>
</feature>
<dbReference type="PANTHER" id="PTHR34391">
    <property type="entry name" value="UPF0658 GOLGI APPARATUS MEMBRANE PROTEIN C1952.10C-RELATED"/>
    <property type="match status" value="1"/>
</dbReference>
<feature type="transmembrane region" description="Helical" evidence="2">
    <location>
        <begin position="511"/>
        <end position="533"/>
    </location>
</feature>
<keyword evidence="2" id="KW-0812">Transmembrane</keyword>
<name>A0ABP9XQ34_9FUNG</name>
<evidence type="ECO:0000256" key="1">
    <source>
        <dbReference type="SAM" id="MobiDB-lite"/>
    </source>
</evidence>
<evidence type="ECO:0000313" key="4">
    <source>
        <dbReference type="EMBL" id="GAA5796909.1"/>
    </source>
</evidence>
<feature type="region of interest" description="Disordered" evidence="1">
    <location>
        <begin position="186"/>
        <end position="219"/>
    </location>
</feature>
<comment type="caution">
    <text evidence="4">The sequence shown here is derived from an EMBL/GenBank/DDBJ whole genome shotgun (WGS) entry which is preliminary data.</text>
</comment>
<feature type="transmembrane region" description="Helical" evidence="2">
    <location>
        <begin position="485"/>
        <end position="505"/>
    </location>
</feature>
<feature type="chain" id="PRO_5046258434" evidence="3">
    <location>
        <begin position="22"/>
        <end position="618"/>
    </location>
</feature>
<keyword evidence="2" id="KW-0472">Membrane</keyword>
<feature type="transmembrane region" description="Helical" evidence="2">
    <location>
        <begin position="139"/>
        <end position="160"/>
    </location>
</feature>
<keyword evidence="2" id="KW-1133">Transmembrane helix</keyword>
<evidence type="ECO:0000313" key="5">
    <source>
        <dbReference type="Proteomes" id="UP001476247"/>
    </source>
</evidence>
<proteinExistence type="predicted"/>